<evidence type="ECO:0000259" key="3">
    <source>
        <dbReference type="PROSITE" id="PS50089"/>
    </source>
</evidence>
<dbReference type="InterPro" id="IPR044289">
    <property type="entry name" value="ATL67-70"/>
</dbReference>
<dbReference type="PROSITE" id="PS50089">
    <property type="entry name" value="ZF_RING_2"/>
    <property type="match status" value="1"/>
</dbReference>
<keyword evidence="2" id="KW-0812">Transmembrane</keyword>
<dbReference type="Gene3D" id="3.30.40.10">
    <property type="entry name" value="Zinc/RING finger domain, C3HC4 (zinc finger)"/>
    <property type="match status" value="1"/>
</dbReference>
<dbReference type="PANTHER" id="PTHR46592:SF5">
    <property type="entry name" value="ANAPHASE-PROMOTING COMPLEX SUBUNIT 11 RING-H2 FINGER PROTEIN"/>
    <property type="match status" value="1"/>
</dbReference>
<name>A0AAE1IMI3_9FABA</name>
<keyword evidence="5" id="KW-1185">Reference proteome</keyword>
<reference evidence="4" key="1">
    <citation type="submission" date="2023-10" db="EMBL/GenBank/DDBJ databases">
        <title>Chromosome-level genome of the transformable northern wattle, Acacia crassicarpa.</title>
        <authorList>
            <person name="Massaro I."/>
            <person name="Sinha N.R."/>
            <person name="Poethig S."/>
            <person name="Leichty A.R."/>
        </authorList>
    </citation>
    <scope>NUCLEOTIDE SEQUENCE</scope>
    <source>
        <strain evidence="4">Acra3RX</strain>
        <tissue evidence="4">Leaf</tissue>
    </source>
</reference>
<dbReference type="InterPro" id="IPR001841">
    <property type="entry name" value="Znf_RING"/>
</dbReference>
<feature type="transmembrane region" description="Helical" evidence="2">
    <location>
        <begin position="39"/>
        <end position="61"/>
    </location>
</feature>
<dbReference type="GO" id="GO:0016740">
    <property type="term" value="F:transferase activity"/>
    <property type="evidence" value="ECO:0007669"/>
    <property type="project" value="InterPro"/>
</dbReference>
<evidence type="ECO:0000313" key="4">
    <source>
        <dbReference type="EMBL" id="KAK4253587.1"/>
    </source>
</evidence>
<proteinExistence type="predicted"/>
<keyword evidence="1" id="KW-0862">Zinc</keyword>
<accession>A0AAE1IMI3</accession>
<keyword evidence="2" id="KW-0472">Membrane</keyword>
<dbReference type="Proteomes" id="UP001293593">
    <property type="component" value="Unassembled WGS sequence"/>
</dbReference>
<feature type="domain" description="RING-type" evidence="3">
    <location>
        <begin position="130"/>
        <end position="172"/>
    </location>
</feature>
<keyword evidence="1" id="KW-0863">Zinc-finger</keyword>
<protein>
    <recommendedName>
        <fullName evidence="3">RING-type domain-containing protein</fullName>
    </recommendedName>
</protein>
<gene>
    <name evidence="4" type="ORF">QN277_010240</name>
</gene>
<sequence>MHPPEPEPSFLFAADDNNYNLKEDDAAATFINDLSVGSLFTKALMVVIIVFLLYWLCISIYRHCRGHRSHLSGGDVPNSIPNNSNPVDHHHDDEENLVQNNADIKTAINSYPCFMYGDKKDDDYQNGTTCPICLCEYSESETMRMMPQCGHHFHLKCIDEWLRINWSCPVCRDSPLLPQTRPSS</sequence>
<dbReference type="EMBL" id="JAWXYG010000015">
    <property type="protein sequence ID" value="KAK4253587.1"/>
    <property type="molecule type" value="Genomic_DNA"/>
</dbReference>
<dbReference type="GO" id="GO:0016567">
    <property type="term" value="P:protein ubiquitination"/>
    <property type="evidence" value="ECO:0007669"/>
    <property type="project" value="InterPro"/>
</dbReference>
<dbReference type="PANTHER" id="PTHR46592">
    <property type="entry name" value="RING-H2 FINGER PROTEIN ATL67"/>
    <property type="match status" value="1"/>
</dbReference>
<evidence type="ECO:0000313" key="5">
    <source>
        <dbReference type="Proteomes" id="UP001293593"/>
    </source>
</evidence>
<comment type="caution">
    <text evidence="4">The sequence shown here is derived from an EMBL/GenBank/DDBJ whole genome shotgun (WGS) entry which is preliminary data.</text>
</comment>
<dbReference type="CDD" id="cd16461">
    <property type="entry name" value="RING-H2_EL5-like"/>
    <property type="match status" value="1"/>
</dbReference>
<dbReference type="SUPFAM" id="SSF57850">
    <property type="entry name" value="RING/U-box"/>
    <property type="match status" value="1"/>
</dbReference>
<evidence type="ECO:0000256" key="2">
    <source>
        <dbReference type="SAM" id="Phobius"/>
    </source>
</evidence>
<dbReference type="GO" id="GO:0008270">
    <property type="term" value="F:zinc ion binding"/>
    <property type="evidence" value="ECO:0007669"/>
    <property type="project" value="UniProtKB-KW"/>
</dbReference>
<dbReference type="AlphaFoldDB" id="A0AAE1IMI3"/>
<keyword evidence="1" id="KW-0479">Metal-binding</keyword>
<dbReference type="InterPro" id="IPR013083">
    <property type="entry name" value="Znf_RING/FYVE/PHD"/>
</dbReference>
<dbReference type="SMART" id="SM00184">
    <property type="entry name" value="RING"/>
    <property type="match status" value="1"/>
</dbReference>
<keyword evidence="2" id="KW-1133">Transmembrane helix</keyword>
<dbReference type="Pfam" id="PF13639">
    <property type="entry name" value="zf-RING_2"/>
    <property type="match status" value="1"/>
</dbReference>
<organism evidence="4 5">
    <name type="scientific">Acacia crassicarpa</name>
    <name type="common">northern wattle</name>
    <dbReference type="NCBI Taxonomy" id="499986"/>
    <lineage>
        <taxon>Eukaryota</taxon>
        <taxon>Viridiplantae</taxon>
        <taxon>Streptophyta</taxon>
        <taxon>Embryophyta</taxon>
        <taxon>Tracheophyta</taxon>
        <taxon>Spermatophyta</taxon>
        <taxon>Magnoliopsida</taxon>
        <taxon>eudicotyledons</taxon>
        <taxon>Gunneridae</taxon>
        <taxon>Pentapetalae</taxon>
        <taxon>rosids</taxon>
        <taxon>fabids</taxon>
        <taxon>Fabales</taxon>
        <taxon>Fabaceae</taxon>
        <taxon>Caesalpinioideae</taxon>
        <taxon>mimosoid clade</taxon>
        <taxon>Acacieae</taxon>
        <taxon>Acacia</taxon>
    </lineage>
</organism>
<evidence type="ECO:0000256" key="1">
    <source>
        <dbReference type="PROSITE-ProRule" id="PRU00175"/>
    </source>
</evidence>